<dbReference type="GO" id="GO:0003676">
    <property type="term" value="F:nucleic acid binding"/>
    <property type="evidence" value="ECO:0007669"/>
    <property type="project" value="InterPro"/>
</dbReference>
<evidence type="ECO:0000256" key="2">
    <source>
        <dbReference type="ARBA" id="ARBA00022517"/>
    </source>
</evidence>
<evidence type="ECO:0000256" key="1">
    <source>
        <dbReference type="ARBA" id="ARBA00004604"/>
    </source>
</evidence>
<evidence type="ECO:0000259" key="8">
    <source>
        <dbReference type="PROSITE" id="PS50174"/>
    </source>
</evidence>
<evidence type="ECO:0000256" key="3">
    <source>
        <dbReference type="ARBA" id="ARBA00022552"/>
    </source>
</evidence>
<feature type="compositionally biased region" description="Acidic residues" evidence="7">
    <location>
        <begin position="88"/>
        <end position="97"/>
    </location>
</feature>
<dbReference type="InterPro" id="IPR000467">
    <property type="entry name" value="G_patch_dom"/>
</dbReference>
<feature type="region of interest" description="Disordered" evidence="7">
    <location>
        <begin position="88"/>
        <end position="125"/>
    </location>
</feature>
<dbReference type="OMA" id="DPNGNRW"/>
<sequence>MSTDPNGTRWLKSEKNVGRTLLKRGGWTEGAGLGKEKDGVVAPLTVRRKDDVMGVGYTEGVQETWSVQSVGFEDVLKRIKKAAVVVRDDDDDGDGDGDSAGGADDSCRRELGEEQTAKTVAGPSGGRYVGMYAKRHALKTELLQKRDERSATEILGTTSGRPRKHEREALVSEDASTLRSPLLKRLMVRVPQHEPRKIAVVEEEADDCDPNEKKHNTSDQVRVVKPQPRPQKCTGTPFLAAV</sequence>
<evidence type="ECO:0000256" key="7">
    <source>
        <dbReference type="SAM" id="MobiDB-lite"/>
    </source>
</evidence>
<dbReference type="InterPro" id="IPR050656">
    <property type="entry name" value="PINX1"/>
</dbReference>
<reference evidence="9" key="1">
    <citation type="journal article" date="2012" name="Proc. Natl. Acad. Sci. U.S.A.">
        <title>Antigenic diversity is generated by distinct evolutionary mechanisms in African trypanosome species.</title>
        <authorList>
            <person name="Jackson A.P."/>
            <person name="Berry A."/>
            <person name="Aslett M."/>
            <person name="Allison H.C."/>
            <person name="Burton P."/>
            <person name="Vavrova-Anderson J."/>
            <person name="Brown R."/>
            <person name="Browne H."/>
            <person name="Corton N."/>
            <person name="Hauser H."/>
            <person name="Gamble J."/>
            <person name="Gilderthorp R."/>
            <person name="Marcello L."/>
            <person name="McQuillan J."/>
            <person name="Otto T.D."/>
            <person name="Quail M.A."/>
            <person name="Sanders M.J."/>
            <person name="van Tonder A."/>
            <person name="Ginger M.L."/>
            <person name="Field M.C."/>
            <person name="Barry J.D."/>
            <person name="Hertz-Fowler C."/>
            <person name="Berriman M."/>
        </authorList>
    </citation>
    <scope>NUCLEOTIDE SEQUENCE</scope>
    <source>
        <strain evidence="9">Y486</strain>
    </source>
</reference>
<dbReference type="GO" id="GO:0005730">
    <property type="term" value="C:nucleolus"/>
    <property type="evidence" value="ECO:0007669"/>
    <property type="project" value="UniProtKB-SubCell"/>
</dbReference>
<dbReference type="EMBL" id="HE573023">
    <property type="protein sequence ID" value="CCC49253.1"/>
    <property type="molecule type" value="Genomic_DNA"/>
</dbReference>
<dbReference type="SMART" id="SM00443">
    <property type="entry name" value="G_patch"/>
    <property type="match status" value="1"/>
</dbReference>
<accession>G0TZ50</accession>
<keyword evidence="2" id="KW-0690">Ribosome biogenesis</keyword>
<protein>
    <recommendedName>
        <fullName evidence="6">PinX1-related protein 1</fullName>
    </recommendedName>
</protein>
<feature type="region of interest" description="Disordered" evidence="7">
    <location>
        <begin position="203"/>
        <end position="242"/>
    </location>
</feature>
<keyword evidence="4" id="KW-0539">Nucleus</keyword>
<dbReference type="AlphaFoldDB" id="G0TZ50"/>
<dbReference type="PANTHER" id="PTHR23149">
    <property type="entry name" value="G PATCH DOMAIN CONTAINING PROTEIN"/>
    <property type="match status" value="1"/>
</dbReference>
<gene>
    <name evidence="9" type="ORF">TVY486_0705770</name>
</gene>
<feature type="region of interest" description="Disordered" evidence="7">
    <location>
        <begin position="149"/>
        <end position="168"/>
    </location>
</feature>
<dbReference type="GO" id="GO:0006364">
    <property type="term" value="P:rRNA processing"/>
    <property type="evidence" value="ECO:0007669"/>
    <property type="project" value="UniProtKB-KW"/>
</dbReference>
<feature type="domain" description="G-patch" evidence="8">
    <location>
        <begin position="14"/>
        <end position="60"/>
    </location>
</feature>
<evidence type="ECO:0000313" key="9">
    <source>
        <dbReference type="EMBL" id="CCC49253.1"/>
    </source>
</evidence>
<dbReference type="VEuPathDB" id="TriTrypDB:TvY486_0705770"/>
<feature type="compositionally biased region" description="Basic and acidic residues" evidence="7">
    <location>
        <begin position="105"/>
        <end position="116"/>
    </location>
</feature>
<proteinExistence type="inferred from homology"/>
<evidence type="ECO:0000256" key="6">
    <source>
        <dbReference type="ARBA" id="ARBA00041961"/>
    </source>
</evidence>
<name>G0TZ50_TRYVY</name>
<evidence type="ECO:0000256" key="4">
    <source>
        <dbReference type="ARBA" id="ARBA00023242"/>
    </source>
</evidence>
<dbReference type="PANTHER" id="PTHR23149:SF31">
    <property type="entry name" value="PROTEIN PXR1"/>
    <property type="match status" value="1"/>
</dbReference>
<comment type="subcellular location">
    <subcellularLocation>
        <location evidence="1">Nucleus</location>
        <location evidence="1">Nucleolus</location>
    </subcellularLocation>
</comment>
<evidence type="ECO:0000256" key="5">
    <source>
        <dbReference type="ARBA" id="ARBA00038007"/>
    </source>
</evidence>
<keyword evidence="3" id="KW-0698">rRNA processing</keyword>
<comment type="similarity">
    <text evidence="5">Belongs to the PINX1 family.</text>
</comment>
<organism evidence="9">
    <name type="scientific">Trypanosoma vivax (strain Y486)</name>
    <dbReference type="NCBI Taxonomy" id="1055687"/>
    <lineage>
        <taxon>Eukaryota</taxon>
        <taxon>Discoba</taxon>
        <taxon>Euglenozoa</taxon>
        <taxon>Kinetoplastea</taxon>
        <taxon>Metakinetoplastina</taxon>
        <taxon>Trypanosomatida</taxon>
        <taxon>Trypanosomatidae</taxon>
        <taxon>Trypanosoma</taxon>
        <taxon>Duttonella</taxon>
    </lineage>
</organism>
<dbReference type="Pfam" id="PF01585">
    <property type="entry name" value="G-patch"/>
    <property type="match status" value="1"/>
</dbReference>
<dbReference type="PROSITE" id="PS50174">
    <property type="entry name" value="G_PATCH"/>
    <property type="match status" value="1"/>
</dbReference>